<keyword evidence="2" id="KW-0732">Signal</keyword>
<dbReference type="RefSeq" id="XP_003884566.1">
    <property type="nucleotide sequence ID" value="XM_003884517.1"/>
</dbReference>
<organism evidence="3 5">
    <name type="scientific">Neospora caninum (strain Liverpool)</name>
    <dbReference type="NCBI Taxonomy" id="572307"/>
    <lineage>
        <taxon>Eukaryota</taxon>
        <taxon>Sar</taxon>
        <taxon>Alveolata</taxon>
        <taxon>Apicomplexa</taxon>
        <taxon>Conoidasida</taxon>
        <taxon>Coccidia</taxon>
        <taxon>Eucoccidiorida</taxon>
        <taxon>Eimeriorina</taxon>
        <taxon>Sarcocystidae</taxon>
        <taxon>Neospora</taxon>
    </lineage>
</organism>
<evidence type="ECO:0000313" key="3">
    <source>
        <dbReference type="EMBL" id="CBZ54536.1"/>
    </source>
</evidence>
<reference evidence="3" key="1">
    <citation type="submission" date="2011-02" db="EMBL/GenBank/DDBJ databases">
        <authorList>
            <person name="Aslett M."/>
        </authorList>
    </citation>
    <scope>NUCLEOTIDE SEQUENCE</scope>
    <source>
        <strain evidence="3">Liverpool</strain>
    </source>
</reference>
<proteinExistence type="predicted"/>
<dbReference type="EMBL" id="LN714485">
    <property type="protein sequence ID" value="CEL69249.1"/>
    <property type="molecule type" value="Genomic_DNA"/>
</dbReference>
<gene>
    <name evidence="4" type="ORF">BN1204_049650</name>
    <name evidence="3" type="ORF">NCLIV_049650</name>
</gene>
<dbReference type="Proteomes" id="UP000007494">
    <property type="component" value="Chromosome X"/>
</dbReference>
<evidence type="ECO:0000256" key="1">
    <source>
        <dbReference type="SAM" id="MobiDB-lite"/>
    </source>
</evidence>
<evidence type="ECO:0000256" key="2">
    <source>
        <dbReference type="SAM" id="SignalP"/>
    </source>
</evidence>
<dbReference type="OMA" id="YPGAADW"/>
<name>F0VKD5_NEOCL</name>
<evidence type="ECO:0000313" key="4">
    <source>
        <dbReference type="EMBL" id="CEL69249.1"/>
    </source>
</evidence>
<feature type="chain" id="PRO_5007655232" evidence="2">
    <location>
        <begin position="23"/>
        <end position="373"/>
    </location>
</feature>
<dbReference type="EMBL" id="FR823391">
    <property type="protein sequence ID" value="CBZ54536.1"/>
    <property type="molecule type" value="Genomic_DNA"/>
</dbReference>
<dbReference type="GeneID" id="13442467"/>
<reference evidence="4" key="4">
    <citation type="journal article" date="2015" name="PLoS ONE">
        <title>Comprehensive Evaluation of Toxoplasma gondii VEG and Neospora caninum LIV Genomes with Tachyzoite Stage Transcriptome and Proteome Defines Novel Transcript Features.</title>
        <authorList>
            <person name="Ramaprasad A."/>
            <person name="Mourier T."/>
            <person name="Naeem R."/>
            <person name="Malas T.B."/>
            <person name="Moussa E."/>
            <person name="Panigrahi A."/>
            <person name="Vermont S.J."/>
            <person name="Otto T.D."/>
            <person name="Wastling J."/>
            <person name="Pain A."/>
        </authorList>
    </citation>
    <scope>NUCLEOTIDE SEQUENCE</scope>
    <source>
        <strain evidence="4">Liverpool</strain>
    </source>
</reference>
<keyword evidence="5" id="KW-1185">Reference proteome</keyword>
<evidence type="ECO:0000313" key="5">
    <source>
        <dbReference type="Proteomes" id="UP000007494"/>
    </source>
</evidence>
<feature type="region of interest" description="Disordered" evidence="1">
    <location>
        <begin position="155"/>
        <end position="175"/>
    </location>
</feature>
<sequence length="373" mass="39662">MARLVRLSVATLLVFISVSVTSLRPFDRDSLAGEGGSTDTPLVIFGAAKIRGPLARAARRGVAKLGRNVTKSVRRIGRRTGLRLLHESRGHKRTHPQLVTPGEQPAVVPVAAEFLRKDRQQAKTRPALLDKKGAEAGTLRPSASVAAHDTLHAVTTKPAGSHDATKSEKRQSPRYVGQTTVVVEGERDSAKNGKILPLRRLQTTFTPVHQEASQGTLHAARPTFGASPSYTGHSDYSRSVASYSQQLHAPSSGPIFPFADPVGSVASIVNSMGMPTYPSSRSVYSETDDWVQRGMPSTFSPAFPPEGLASIANSVVQTLTAGPQALFRGQTHGAATNDIWGFADLGNVLARNTNNLLQTVGAGSLAGLGFPLW</sequence>
<dbReference type="eggNOG" id="ENOG502QZEC">
    <property type="taxonomic scope" value="Eukaryota"/>
</dbReference>
<feature type="signal peptide" evidence="2">
    <location>
        <begin position="1"/>
        <end position="22"/>
    </location>
</feature>
<dbReference type="AlphaFoldDB" id="F0VKD5"/>
<dbReference type="OrthoDB" id="329826at2759"/>
<reference evidence="5" key="3">
    <citation type="journal article" date="2012" name="PLoS Pathog.">
        <title>Comparative genomics of the apicomplexan parasites Toxoplasma gondii and Neospora caninum: Coccidia differing in host range and transmission strategy.</title>
        <authorList>
            <person name="Reid A.J."/>
            <person name="Vermont S.J."/>
            <person name="Cotton J.A."/>
            <person name="Harris D."/>
            <person name="Hill-Cawthorne G.A."/>
            <person name="Konen-Waisman S."/>
            <person name="Latham S.M."/>
            <person name="Mourier T."/>
            <person name="Norton R."/>
            <person name="Quail M.A."/>
            <person name="Sanders M."/>
            <person name="Shanmugam D."/>
            <person name="Sohal A."/>
            <person name="Wasmuth J.D."/>
            <person name="Brunk B."/>
            <person name="Grigg M.E."/>
            <person name="Howard J.C."/>
            <person name="Parkinson J."/>
            <person name="Roos D.S."/>
            <person name="Trees A.J."/>
            <person name="Berriman M."/>
            <person name="Pain A."/>
            <person name="Wastling J.M."/>
        </authorList>
    </citation>
    <scope>NUCLEOTIDE SEQUENCE [LARGE SCALE GENOMIC DNA]</scope>
    <source>
        <strain evidence="5">Liverpool</strain>
    </source>
</reference>
<accession>F0VKD5</accession>
<dbReference type="InParanoid" id="F0VKD5"/>
<protein>
    <submittedName>
        <fullName evidence="3">Uncharacterized protein</fullName>
    </submittedName>
</protein>
<dbReference type="VEuPathDB" id="ToxoDB:NCLIV_049650"/>
<reference evidence="3" key="2">
    <citation type="submission" date="2011-03" db="EMBL/GenBank/DDBJ databases">
        <title>Comparative genomics and transcriptomics of Neospora caninum and Toxoplasma gondii.</title>
        <authorList>
            <person name="Reid A.J."/>
            <person name="Sohal A."/>
            <person name="Harris D."/>
            <person name="Quail M."/>
            <person name="Sanders M."/>
            <person name="Berriman M."/>
            <person name="Wastling J.M."/>
            <person name="Pain A."/>
        </authorList>
    </citation>
    <scope>NUCLEOTIDE SEQUENCE</scope>
    <source>
        <strain evidence="3">Liverpool</strain>
    </source>
</reference>